<dbReference type="Pfam" id="PF14891">
    <property type="entry name" value="Peptidase_M91"/>
    <property type="match status" value="1"/>
</dbReference>
<dbReference type="EMBL" id="CP077073">
    <property type="protein sequence ID" value="QXH34462.1"/>
    <property type="molecule type" value="Genomic_DNA"/>
</dbReference>
<accession>A0ABX8M5U5</accession>
<dbReference type="RefSeq" id="WP_217849084.1">
    <property type="nucleotide sequence ID" value="NZ_CP077073.1"/>
</dbReference>
<keyword evidence="3" id="KW-1185">Reference proteome</keyword>
<protein>
    <recommendedName>
        <fullName evidence="4">Effector protein</fullName>
    </recommendedName>
</protein>
<dbReference type="InterPro" id="IPR028208">
    <property type="entry name" value="Effector_pro_NleD-like"/>
</dbReference>
<name>A0ABX8M5U5_9PSED</name>
<evidence type="ECO:0000256" key="1">
    <source>
        <dbReference type="SAM" id="MobiDB-lite"/>
    </source>
</evidence>
<gene>
    <name evidence="2" type="ORF">KSS95_20290</name>
</gene>
<proteinExistence type="predicted"/>
<dbReference type="Proteomes" id="UP001047646">
    <property type="component" value="Chromosome"/>
</dbReference>
<reference evidence="2" key="1">
    <citation type="journal article" date="2021" name="Microorganisms">
        <title>The Ever-Expanding Pseudomonas Genus: Description of 43 New Species and Partition of the Pseudomonas putida Group.</title>
        <authorList>
            <person name="Girard L."/>
            <person name="Lood C."/>
            <person name="Hofte M."/>
            <person name="Vandamme P."/>
            <person name="Rokni-Zadeh H."/>
            <person name="van Noort V."/>
            <person name="Lavigne R."/>
            <person name="De Mot R."/>
        </authorList>
    </citation>
    <scope>NUCLEOTIDE SEQUENCE</scope>
    <source>
        <strain evidence="2">COW39</strain>
    </source>
</reference>
<evidence type="ECO:0000313" key="2">
    <source>
        <dbReference type="EMBL" id="QXH34462.1"/>
    </source>
</evidence>
<organism evidence="2 3">
    <name type="scientific">Pseudomonas muyukensis</name>
    <dbReference type="NCBI Taxonomy" id="2842357"/>
    <lineage>
        <taxon>Bacteria</taxon>
        <taxon>Pseudomonadati</taxon>
        <taxon>Pseudomonadota</taxon>
        <taxon>Gammaproteobacteria</taxon>
        <taxon>Pseudomonadales</taxon>
        <taxon>Pseudomonadaceae</taxon>
        <taxon>Pseudomonas</taxon>
    </lineage>
</organism>
<sequence length="391" mass="40802">MSSTDRIKIGTTAEHIHSTHDLPYEDATLSVELLPPPPIPASPGLLIRVKMQGVRLNIDRGVDGVSLSLPSAYYFIALDEREPVQICTGDGDDTIALVAQTGTAVAVQTGAGDDVIVGSTGTNGNIVVDAGPGNDRMEVSGAGIATLYGGSGNDVMRASTAQASLFAGTGDDIIESQGAAIISAPSGTNHITCVVGRDQVYSNADSQIIASSAGVALPTTGAHAGYQAITIEGDTAYRSRVSDLLALLVTTTAGNKLLTSLDASGAQITIKEIGSLDNAYYKPDGVLGDPTVRGIDQPGDRLRVGMIGFNPLAQRPHTPAAVILFHELCHAWNHVNGTVLPEHENQVTGLPTAHSFDFDGDPDTPPSNTNPDPFNENALRHELGLPRRNTY</sequence>
<evidence type="ECO:0008006" key="4">
    <source>
        <dbReference type="Google" id="ProtNLM"/>
    </source>
</evidence>
<evidence type="ECO:0000313" key="3">
    <source>
        <dbReference type="Proteomes" id="UP001047646"/>
    </source>
</evidence>
<feature type="region of interest" description="Disordered" evidence="1">
    <location>
        <begin position="350"/>
        <end position="377"/>
    </location>
</feature>